<dbReference type="EMBL" id="RZUL01000011">
    <property type="protein sequence ID" value="RVT39052.1"/>
    <property type="molecule type" value="Genomic_DNA"/>
</dbReference>
<evidence type="ECO:0000313" key="2">
    <source>
        <dbReference type="Proteomes" id="UP000282977"/>
    </source>
</evidence>
<dbReference type="AlphaFoldDB" id="A0A437J3F6"/>
<proteinExistence type="predicted"/>
<dbReference type="RefSeq" id="WP_127691969.1">
    <property type="nucleotide sequence ID" value="NZ_RZUL01000011.1"/>
</dbReference>
<protein>
    <submittedName>
        <fullName evidence="1">Uncharacterized protein</fullName>
    </submittedName>
</protein>
<gene>
    <name evidence="1" type="ORF">ENE74_16475</name>
</gene>
<dbReference type="OrthoDB" id="6894039at2"/>
<organism evidence="1 2">
    <name type="scientific">Sphingobium algorifonticola</name>
    <dbReference type="NCBI Taxonomy" id="2008318"/>
    <lineage>
        <taxon>Bacteria</taxon>
        <taxon>Pseudomonadati</taxon>
        <taxon>Pseudomonadota</taxon>
        <taxon>Alphaproteobacteria</taxon>
        <taxon>Sphingomonadales</taxon>
        <taxon>Sphingomonadaceae</taxon>
        <taxon>Sphingobium</taxon>
    </lineage>
</organism>
<accession>A0A437J3F6</accession>
<dbReference type="Proteomes" id="UP000282977">
    <property type="component" value="Unassembled WGS sequence"/>
</dbReference>
<name>A0A437J3F6_9SPHN</name>
<comment type="caution">
    <text evidence="1">The sequence shown here is derived from an EMBL/GenBank/DDBJ whole genome shotgun (WGS) entry which is preliminary data.</text>
</comment>
<keyword evidence="2" id="KW-1185">Reference proteome</keyword>
<sequence>MHFDTLYRHNQALCPSGLETLPAAFHALNAAIDDCQRSGKALASDAAVLLLIRNLADIADRDAPSLTDLRRRCREDRLAVIAAPALLDIAGNDITTDMPAKRTFHYQARRALARLLAAIGLDPDDARINTVIHSDLDEGMTEARHVDIAIRVVPRGLVPGLELSFHRCRDGQDSGRVHRAPIAELLDAPAFARRLAATIGDVGAIRLAAAA</sequence>
<reference evidence="1 2" key="1">
    <citation type="submission" date="2019-01" db="EMBL/GenBank/DDBJ databases">
        <authorList>
            <person name="Chen W.-M."/>
        </authorList>
    </citation>
    <scope>NUCLEOTIDE SEQUENCE [LARGE SCALE GENOMIC DNA]</scope>
    <source>
        <strain evidence="1 2">TLA-22</strain>
    </source>
</reference>
<evidence type="ECO:0000313" key="1">
    <source>
        <dbReference type="EMBL" id="RVT39052.1"/>
    </source>
</evidence>